<proteinExistence type="predicted"/>
<sequence length="668" mass="75410">MADRYDAATGARRARVAFKQWLKSEDEEAYERWLELCVAILRNREELAAGINSMSSGEDGYDDYDDYRAIIKTALRAEKYDREEDLLLKALELWLPDIAGLYPSHEDLDLVVAVMTRFGLDRVSCVLERIYAVETNVYVQYKSLLCLFSHYHEYTQSHRKQDTIGTNTGAETGREDTARVTPLTESLIRWIESYLASSVKQADPKEDGFGDGLGWLIDDCEESIRDAVVEACIESIQRPNVDVVAVHQVLTCLSSINDHQHRGRAIASQIILQKLPHDASSGSVIVGIAEASTSISSASFARFALVLLGAPQMRTTKGIASLSLVHIPALAELANIYPEHRFMMNALITIILASYLVFEIGQEPQPNNDLRRPLIDLCYECRRGGTTCIVCPTLNHFLASPTESRFVSSEWDKRQRLHRFVAFAKIPESIVKVWTAPTKESRSHQLKLKKVDYGSAQEHQGWQERKMAFITDTWRVVELQSNRSDEQIFGCLYRALASADKHKIETFLQEVMTRSLSNYRFVLDSGLAKEFRQSSTEIIRQRGGSVVSRGLSSTAHNRSDDTLSADSRTVFVVANSESQHISSGATRTRSVTITQSEFETFIAKPYGETLIERLAIPNATVPVSTRQQPRILPPPCVPLPLPHLMPRRHWHNRSWPTLHGRIEMYILA</sequence>
<name>A0ABR0S4D9_9EURO</name>
<dbReference type="EMBL" id="JAVHJV010000001">
    <property type="protein sequence ID" value="KAK5947328.1"/>
    <property type="molecule type" value="Genomic_DNA"/>
</dbReference>
<dbReference type="Proteomes" id="UP001334248">
    <property type="component" value="Unassembled WGS sequence"/>
</dbReference>
<accession>A0ABR0S4D9</accession>
<protein>
    <submittedName>
        <fullName evidence="1">Uncharacterized protein</fullName>
    </submittedName>
</protein>
<dbReference type="GeneID" id="89994927"/>
<reference evidence="1 2" key="1">
    <citation type="journal article" date="2023" name="Res Sq">
        <title>Genomic and morphological characterization of Knufia obscura isolated from the Mars 2020 spacecraft assembly facility.</title>
        <authorList>
            <person name="Chander A.M."/>
            <person name="Teixeira M.M."/>
            <person name="Singh N.K."/>
            <person name="Williams M.P."/>
            <person name="Parker C.W."/>
            <person name="Leo P."/>
            <person name="Stajich J.E."/>
            <person name="Torok T."/>
            <person name="Tighe S."/>
            <person name="Mason C.E."/>
            <person name="Venkateswaran K."/>
        </authorList>
    </citation>
    <scope>NUCLEOTIDE SEQUENCE [LARGE SCALE GENOMIC DNA]</scope>
    <source>
        <strain evidence="1 2">CCFEE 5817</strain>
    </source>
</reference>
<comment type="caution">
    <text evidence="1">The sequence shown here is derived from an EMBL/GenBank/DDBJ whole genome shotgun (WGS) entry which is preliminary data.</text>
</comment>
<evidence type="ECO:0000313" key="2">
    <source>
        <dbReference type="Proteomes" id="UP001334248"/>
    </source>
</evidence>
<keyword evidence="2" id="KW-1185">Reference proteome</keyword>
<dbReference type="RefSeq" id="XP_064735418.1">
    <property type="nucleotide sequence ID" value="XM_064869921.1"/>
</dbReference>
<evidence type="ECO:0000313" key="1">
    <source>
        <dbReference type="EMBL" id="KAK5947328.1"/>
    </source>
</evidence>
<gene>
    <name evidence="1" type="ORF">PMZ80_001478</name>
</gene>
<organism evidence="1 2">
    <name type="scientific">Knufia obscura</name>
    <dbReference type="NCBI Taxonomy" id="1635080"/>
    <lineage>
        <taxon>Eukaryota</taxon>
        <taxon>Fungi</taxon>
        <taxon>Dikarya</taxon>
        <taxon>Ascomycota</taxon>
        <taxon>Pezizomycotina</taxon>
        <taxon>Eurotiomycetes</taxon>
        <taxon>Chaetothyriomycetidae</taxon>
        <taxon>Chaetothyriales</taxon>
        <taxon>Trichomeriaceae</taxon>
        <taxon>Knufia</taxon>
    </lineage>
</organism>